<dbReference type="InterPro" id="IPR003540">
    <property type="entry name" value="ADP-ribosyltransferase"/>
</dbReference>
<comment type="caution">
    <text evidence="3">The sequence shown here is derived from an EMBL/GenBank/DDBJ whole genome shotgun (WGS) entry which is preliminary data.</text>
</comment>
<evidence type="ECO:0000313" key="3">
    <source>
        <dbReference type="EMBL" id="CAF5104413.1"/>
    </source>
</evidence>
<dbReference type="EMBL" id="CAJOBI010332672">
    <property type="protein sequence ID" value="CAF5201086.1"/>
    <property type="molecule type" value="Genomic_DNA"/>
</dbReference>
<feature type="non-terminal residue" evidence="3">
    <location>
        <position position="1"/>
    </location>
</feature>
<feature type="domain" description="ADP ribosyltransferase" evidence="2">
    <location>
        <begin position="7"/>
        <end position="147"/>
    </location>
</feature>
<protein>
    <recommendedName>
        <fullName evidence="2">ADP ribosyltransferase domain-containing protein</fullName>
    </recommendedName>
</protein>
<sequence length="249" mass="28349">TRESFFYKTLNAALRNQNIHIIFLFRGFISDIYRQLEANQVDDTLRVYRSQMMSSDELETLRQSCDQFISINSFFSTSTDKKQALSFVNSCDVGDNLKSVLFQIDANPTLVTSKPFADVSAYSEFTDESEVLFMLGSIFHLKSVRRSSNGQQLGSGETDLETFGKLLWGMGKFDLAEKYFIRFLEQLPLNNPLLARLYEDLAKVAAQKGDYDKCMEWRQKAITIGPNQPIFNSNSKIAKPSSSIGKFIE</sequence>
<feature type="repeat" description="TPR" evidence="1">
    <location>
        <begin position="195"/>
        <end position="228"/>
    </location>
</feature>
<dbReference type="Proteomes" id="UP000676336">
    <property type="component" value="Unassembled WGS sequence"/>
</dbReference>
<dbReference type="PROSITE" id="PS50005">
    <property type="entry name" value="TPR"/>
    <property type="match status" value="1"/>
</dbReference>
<organism evidence="3 5">
    <name type="scientific">Rotaria magnacalcarata</name>
    <dbReference type="NCBI Taxonomy" id="392030"/>
    <lineage>
        <taxon>Eukaryota</taxon>
        <taxon>Metazoa</taxon>
        <taxon>Spiralia</taxon>
        <taxon>Gnathifera</taxon>
        <taxon>Rotifera</taxon>
        <taxon>Eurotatoria</taxon>
        <taxon>Bdelloidea</taxon>
        <taxon>Philodinida</taxon>
        <taxon>Philodinidae</taxon>
        <taxon>Rotaria</taxon>
    </lineage>
</organism>
<reference evidence="3" key="1">
    <citation type="submission" date="2021-02" db="EMBL/GenBank/DDBJ databases">
        <authorList>
            <person name="Nowell W R."/>
        </authorList>
    </citation>
    <scope>NUCLEOTIDE SEQUENCE</scope>
</reference>
<dbReference type="InterPro" id="IPR019734">
    <property type="entry name" value="TPR_rpt"/>
</dbReference>
<proteinExistence type="predicted"/>
<dbReference type="Pfam" id="PF03496">
    <property type="entry name" value="ADPrib_exo_Tox"/>
    <property type="match status" value="1"/>
</dbReference>
<dbReference type="Gene3D" id="1.25.40.10">
    <property type="entry name" value="Tetratricopeptide repeat domain"/>
    <property type="match status" value="1"/>
</dbReference>
<dbReference type="Pfam" id="PF13181">
    <property type="entry name" value="TPR_8"/>
    <property type="match status" value="1"/>
</dbReference>
<dbReference type="AlphaFoldDB" id="A0A8S3F6X2"/>
<dbReference type="GO" id="GO:0005576">
    <property type="term" value="C:extracellular region"/>
    <property type="evidence" value="ECO:0007669"/>
    <property type="project" value="InterPro"/>
</dbReference>
<accession>A0A8S3F6X2</accession>
<evidence type="ECO:0000313" key="5">
    <source>
        <dbReference type="Proteomes" id="UP000681967"/>
    </source>
</evidence>
<gene>
    <name evidence="3" type="ORF">BYL167_LOCUS64807</name>
    <name evidence="4" type="ORF">SMN809_LOCUS75519</name>
</gene>
<dbReference type="PROSITE" id="PS51996">
    <property type="entry name" value="TR_MART"/>
    <property type="match status" value="1"/>
</dbReference>
<dbReference type="SUPFAM" id="SSF48452">
    <property type="entry name" value="TPR-like"/>
    <property type="match status" value="1"/>
</dbReference>
<dbReference type="InterPro" id="IPR011990">
    <property type="entry name" value="TPR-like_helical_dom_sf"/>
</dbReference>
<dbReference type="SUPFAM" id="SSF56399">
    <property type="entry name" value="ADP-ribosylation"/>
    <property type="match status" value="1"/>
</dbReference>
<evidence type="ECO:0000256" key="1">
    <source>
        <dbReference type="PROSITE-ProRule" id="PRU00339"/>
    </source>
</evidence>
<evidence type="ECO:0000313" key="4">
    <source>
        <dbReference type="EMBL" id="CAF5201086.1"/>
    </source>
</evidence>
<dbReference type="Proteomes" id="UP000681967">
    <property type="component" value="Unassembled WGS sequence"/>
</dbReference>
<dbReference type="EMBL" id="CAJOBH010239608">
    <property type="protein sequence ID" value="CAF5104413.1"/>
    <property type="molecule type" value="Genomic_DNA"/>
</dbReference>
<dbReference type="Gene3D" id="3.90.176.10">
    <property type="entry name" value="Toxin ADP-ribosyltransferase, Chain A, domain 1"/>
    <property type="match status" value="1"/>
</dbReference>
<name>A0A8S3F6X2_9BILA</name>
<keyword evidence="1" id="KW-0802">TPR repeat</keyword>
<evidence type="ECO:0000259" key="2">
    <source>
        <dbReference type="Pfam" id="PF03496"/>
    </source>
</evidence>